<feature type="compositionally biased region" description="Polar residues" evidence="1">
    <location>
        <begin position="402"/>
        <end position="417"/>
    </location>
</feature>
<feature type="compositionally biased region" description="Pro residues" evidence="1">
    <location>
        <begin position="450"/>
        <end position="460"/>
    </location>
</feature>
<feature type="compositionally biased region" description="Low complexity" evidence="1">
    <location>
        <begin position="239"/>
        <end position="257"/>
    </location>
</feature>
<name>A0A314U8B8_PRUYE</name>
<evidence type="ECO:0000313" key="2">
    <source>
        <dbReference type="EMBL" id="PQM32684.1"/>
    </source>
</evidence>
<feature type="compositionally biased region" description="Polar residues" evidence="1">
    <location>
        <begin position="509"/>
        <end position="518"/>
    </location>
</feature>
<comment type="caution">
    <text evidence="2">The sequence shown here is derived from an EMBL/GenBank/DDBJ whole genome shotgun (WGS) entry which is preliminary data.</text>
</comment>
<feature type="region of interest" description="Disordered" evidence="1">
    <location>
        <begin position="179"/>
        <end position="257"/>
    </location>
</feature>
<feature type="compositionally biased region" description="Basic residues" evidence="1">
    <location>
        <begin position="212"/>
        <end position="224"/>
    </location>
</feature>
<feature type="compositionally biased region" description="Basic and acidic residues" evidence="1">
    <location>
        <begin position="179"/>
        <end position="189"/>
    </location>
</feature>
<feature type="region of interest" description="Disordered" evidence="1">
    <location>
        <begin position="314"/>
        <end position="379"/>
    </location>
</feature>
<keyword evidence="3" id="KW-1185">Reference proteome</keyword>
<proteinExistence type="predicted"/>
<reference evidence="2 3" key="1">
    <citation type="submission" date="2018-02" db="EMBL/GenBank/DDBJ databases">
        <title>Draft genome of wild Prunus yedoensis var. nudiflora.</title>
        <authorList>
            <person name="Baek S."/>
            <person name="Kim J.-H."/>
            <person name="Choi K."/>
            <person name="Kim G.-B."/>
            <person name="Cho A."/>
            <person name="Jang H."/>
            <person name="Shin C.-H."/>
            <person name="Yu H.-J."/>
            <person name="Mun J.-H."/>
        </authorList>
    </citation>
    <scope>NUCLEOTIDE SEQUENCE [LARGE SCALE GENOMIC DNA]</scope>
    <source>
        <strain evidence="3">cv. Jeju island</strain>
        <tissue evidence="2">Leaf</tissue>
    </source>
</reference>
<organism evidence="2 3">
    <name type="scientific">Prunus yedoensis var. nudiflora</name>
    <dbReference type="NCBI Taxonomy" id="2094558"/>
    <lineage>
        <taxon>Eukaryota</taxon>
        <taxon>Viridiplantae</taxon>
        <taxon>Streptophyta</taxon>
        <taxon>Embryophyta</taxon>
        <taxon>Tracheophyta</taxon>
        <taxon>Spermatophyta</taxon>
        <taxon>Magnoliopsida</taxon>
        <taxon>eudicotyledons</taxon>
        <taxon>Gunneridae</taxon>
        <taxon>Pentapetalae</taxon>
        <taxon>rosids</taxon>
        <taxon>fabids</taxon>
        <taxon>Rosales</taxon>
        <taxon>Rosaceae</taxon>
        <taxon>Amygdaloideae</taxon>
        <taxon>Amygdaleae</taxon>
        <taxon>Prunus</taxon>
    </lineage>
</organism>
<evidence type="ECO:0000256" key="1">
    <source>
        <dbReference type="SAM" id="MobiDB-lite"/>
    </source>
</evidence>
<gene>
    <name evidence="2" type="ORF">Pyn_30633</name>
</gene>
<evidence type="ECO:0000313" key="3">
    <source>
        <dbReference type="Proteomes" id="UP000250321"/>
    </source>
</evidence>
<dbReference type="AlphaFoldDB" id="A0A314U8B8"/>
<dbReference type="Proteomes" id="UP000250321">
    <property type="component" value="Unassembled WGS sequence"/>
</dbReference>
<sequence>MQRKSQNFLELLDKVESFISAPTVPCQRDLDIEALLSAECLPLLTLGDDHLEASVYYSAHRVRRQLGFDQGVPSDPSHGAPFSLHKVFWTWGHVPEDSSFFALALADKRRIGGLSKAYRNYWNRCFASFSRFHAAHCDRLLPTVVHHAHLVSEEKAISLSEKRNLPFTSRSGEIVGDFSKLKQKLEKPSSRSARRSTAHGKRKREGSYSVEKKRHATKSPKKFIPKVAASGPLSSKKNAPIVPSPQQQPAASGSSNQVVKMPEVSYFPNQKQRQGGVIPKRRSMRILQTRFADARKGGSKSSGPKVVVAVDDGSDEDDDAVETGISAHEQGGLCSTSGTGEDLDEDQYYSHDEDTYPGPDTHSEESDTSDMPPGFASSHERCMNLEPVVLIAKDMVGRSTEADSSPSAAVTGGTQTADEVKSIPQGADDTLPIPFLSTSDAAADTAPHLPVAPPLAPPLRTPDAAAGTSSQLPAALPPTSPCLGTPDTAAGTSPQLPAALLPTSPCLGTPNTATGTSP</sequence>
<accession>A0A314U8B8</accession>
<feature type="compositionally biased region" description="Basic residues" evidence="1">
    <location>
        <begin position="192"/>
        <end position="204"/>
    </location>
</feature>
<dbReference type="EMBL" id="PJQY01004000">
    <property type="protein sequence ID" value="PQM32684.1"/>
    <property type="molecule type" value="Genomic_DNA"/>
</dbReference>
<protein>
    <submittedName>
        <fullName evidence="2">Uncharacterized protein</fullName>
    </submittedName>
</protein>
<feature type="region of interest" description="Disordered" evidence="1">
    <location>
        <begin position="396"/>
        <end position="518"/>
    </location>
</feature>